<gene>
    <name evidence="2" type="ORF">BYL167_LOCUS39123</name>
    <name evidence="3" type="ORF">BYL167_LOCUS44784</name>
</gene>
<sequence length="70" mass="8149">LPLYVIVFILFIRLTVSRISRNTAISGGGSRSRSQRRRQRLRSLIWTSNYLLVDFLNLLNELAYVIVHTT</sequence>
<dbReference type="EMBL" id="CAJOBH010122550">
    <property type="protein sequence ID" value="CAF4718693.1"/>
    <property type="molecule type" value="Genomic_DNA"/>
</dbReference>
<feature type="non-terminal residue" evidence="3">
    <location>
        <position position="1"/>
    </location>
</feature>
<dbReference type="AlphaFoldDB" id="A0A8S3AVZ2"/>
<feature type="signal peptide" evidence="1">
    <location>
        <begin position="1"/>
        <end position="17"/>
    </location>
</feature>
<feature type="non-terminal residue" evidence="3">
    <location>
        <position position="70"/>
    </location>
</feature>
<evidence type="ECO:0000313" key="4">
    <source>
        <dbReference type="Proteomes" id="UP000681967"/>
    </source>
</evidence>
<evidence type="ECO:0000313" key="2">
    <source>
        <dbReference type="EMBL" id="CAF4576186.1"/>
    </source>
</evidence>
<proteinExistence type="predicted"/>
<reference evidence="3" key="1">
    <citation type="submission" date="2021-02" db="EMBL/GenBank/DDBJ databases">
        <authorList>
            <person name="Nowell W R."/>
        </authorList>
    </citation>
    <scope>NUCLEOTIDE SEQUENCE</scope>
</reference>
<keyword evidence="1" id="KW-0732">Signal</keyword>
<organism evidence="3 4">
    <name type="scientific">Rotaria magnacalcarata</name>
    <dbReference type="NCBI Taxonomy" id="392030"/>
    <lineage>
        <taxon>Eukaryota</taxon>
        <taxon>Metazoa</taxon>
        <taxon>Spiralia</taxon>
        <taxon>Gnathifera</taxon>
        <taxon>Rotifera</taxon>
        <taxon>Eurotatoria</taxon>
        <taxon>Bdelloidea</taxon>
        <taxon>Philodinida</taxon>
        <taxon>Philodinidae</taxon>
        <taxon>Rotaria</taxon>
    </lineage>
</organism>
<name>A0A8S3AVZ2_9BILA</name>
<dbReference type="Proteomes" id="UP000681967">
    <property type="component" value="Unassembled WGS sequence"/>
</dbReference>
<protein>
    <submittedName>
        <fullName evidence="3">Uncharacterized protein</fullName>
    </submittedName>
</protein>
<feature type="chain" id="PRO_5036273918" evidence="1">
    <location>
        <begin position="18"/>
        <end position="70"/>
    </location>
</feature>
<dbReference type="EMBL" id="CAJOBH010093324">
    <property type="protein sequence ID" value="CAF4576186.1"/>
    <property type="molecule type" value="Genomic_DNA"/>
</dbReference>
<comment type="caution">
    <text evidence="3">The sequence shown here is derived from an EMBL/GenBank/DDBJ whole genome shotgun (WGS) entry which is preliminary data.</text>
</comment>
<evidence type="ECO:0000313" key="3">
    <source>
        <dbReference type="EMBL" id="CAF4718693.1"/>
    </source>
</evidence>
<evidence type="ECO:0000256" key="1">
    <source>
        <dbReference type="SAM" id="SignalP"/>
    </source>
</evidence>
<accession>A0A8S3AVZ2</accession>